<evidence type="ECO:0000313" key="1">
    <source>
        <dbReference type="EMBL" id="TDR27847.1"/>
    </source>
</evidence>
<reference evidence="1 2" key="1">
    <citation type="submission" date="2019-03" db="EMBL/GenBank/DDBJ databases">
        <title>Genomic Encyclopedia of Type Strains, Phase IV (KMG-IV): sequencing the most valuable type-strain genomes for metagenomic binning, comparative biology and taxonomic classification.</title>
        <authorList>
            <person name="Goeker M."/>
        </authorList>
    </citation>
    <scope>NUCLEOTIDE SEQUENCE [LARGE SCALE GENOMIC DNA]</scope>
    <source>
        <strain evidence="1 2">DSM 102852</strain>
    </source>
</reference>
<dbReference type="RefSeq" id="WP_133621553.1">
    <property type="nucleotide sequence ID" value="NZ_SNZE01000037.1"/>
</dbReference>
<dbReference type="EMBL" id="SNZE01000037">
    <property type="protein sequence ID" value="TDR27847.1"/>
    <property type="molecule type" value="Genomic_DNA"/>
</dbReference>
<proteinExistence type="predicted"/>
<sequence length="111" mass="12583">MNFLAEQISCYVEDDVRVVSFAVGKAVDPDTYIILSKTEFEEDDDNFGVYIESSFGITGYDLVRLKNFSNSTVAFEVRTAISHPYKDLIIHLPEDSPEILSSFLTKIFESK</sequence>
<evidence type="ECO:0000313" key="2">
    <source>
        <dbReference type="Proteomes" id="UP000294480"/>
    </source>
</evidence>
<dbReference type="Proteomes" id="UP000294480">
    <property type="component" value="Unassembled WGS sequence"/>
</dbReference>
<comment type="caution">
    <text evidence="1">The sequence shown here is derived from an EMBL/GenBank/DDBJ whole genome shotgun (WGS) entry which is preliminary data.</text>
</comment>
<name>A0A4R6Y091_9BURK</name>
<protein>
    <submittedName>
        <fullName evidence="1">Uncharacterized protein</fullName>
    </submittedName>
</protein>
<dbReference type="AlphaFoldDB" id="A0A4R6Y091"/>
<gene>
    <name evidence="1" type="ORF">DFR44_13719</name>
</gene>
<keyword evidence="2" id="KW-1185">Reference proteome</keyword>
<organism evidence="1 2">
    <name type="scientific">Hydromonas duriensis</name>
    <dbReference type="NCBI Taxonomy" id="1527608"/>
    <lineage>
        <taxon>Bacteria</taxon>
        <taxon>Pseudomonadati</taxon>
        <taxon>Pseudomonadota</taxon>
        <taxon>Betaproteobacteria</taxon>
        <taxon>Burkholderiales</taxon>
        <taxon>Burkholderiaceae</taxon>
        <taxon>Hydromonas</taxon>
    </lineage>
</organism>
<accession>A0A4R6Y091</accession>